<reference evidence="2" key="1">
    <citation type="submission" date="2019-05" db="EMBL/GenBank/DDBJ databases">
        <title>Flavobacterium profundi sp. nov., isolated from a deep-sea seamount.</title>
        <authorList>
            <person name="Zhang D.-C."/>
        </authorList>
    </citation>
    <scope>NUCLEOTIDE SEQUENCE [LARGE SCALE GENOMIC DNA]</scope>
    <source>
        <strain evidence="2">TP390</strain>
    </source>
</reference>
<protein>
    <submittedName>
        <fullName evidence="1">Uncharacterized protein</fullName>
    </submittedName>
</protein>
<evidence type="ECO:0000313" key="2">
    <source>
        <dbReference type="Proteomes" id="UP000431264"/>
    </source>
</evidence>
<dbReference type="OrthoDB" id="7067935at2"/>
<keyword evidence="2" id="KW-1185">Reference proteome</keyword>
<dbReference type="Proteomes" id="UP000431264">
    <property type="component" value="Unassembled WGS sequence"/>
</dbReference>
<gene>
    <name evidence="1" type="ORF">GOQ30_05615</name>
</gene>
<dbReference type="EMBL" id="WQLW01000003">
    <property type="protein sequence ID" value="MVO08640.1"/>
    <property type="molecule type" value="Genomic_DNA"/>
</dbReference>
<proteinExistence type="predicted"/>
<comment type="caution">
    <text evidence="1">The sequence shown here is derived from an EMBL/GenBank/DDBJ whole genome shotgun (WGS) entry which is preliminary data.</text>
</comment>
<evidence type="ECO:0000313" key="1">
    <source>
        <dbReference type="EMBL" id="MVO08640.1"/>
    </source>
</evidence>
<accession>A0A6I4IGC9</accession>
<name>A0A6I4IGC9_9FLAO</name>
<organism evidence="1 2">
    <name type="scientific">Flavobacterium profundi</name>
    <dbReference type="NCBI Taxonomy" id="1774945"/>
    <lineage>
        <taxon>Bacteria</taxon>
        <taxon>Pseudomonadati</taxon>
        <taxon>Bacteroidota</taxon>
        <taxon>Flavobacteriia</taxon>
        <taxon>Flavobacteriales</taxon>
        <taxon>Flavobacteriaceae</taxon>
        <taxon>Flavobacterium</taxon>
    </lineage>
</organism>
<sequence>MEKAYSFKKKNSTNEIHIFEGKFTIDSCNANSESICKKTKLNEGNWLNGSTCLNEQQAREKAAKIGKSVCGICVSHLYTTY</sequence>
<dbReference type="RefSeq" id="WP_140997036.1">
    <property type="nucleotide sequence ID" value="NZ_VDCZ01000003.1"/>
</dbReference>
<dbReference type="AlphaFoldDB" id="A0A6I4IGC9"/>